<dbReference type="InterPro" id="IPR022025">
    <property type="entry name" value="Amidoligase_2"/>
</dbReference>
<dbReference type="InterPro" id="IPR027417">
    <property type="entry name" value="P-loop_NTPase"/>
</dbReference>
<keyword evidence="4" id="KW-1185">Reference proteome</keyword>
<dbReference type="KEGG" id="smam:Mal15_17940"/>
<dbReference type="GO" id="GO:0003724">
    <property type="term" value="F:RNA helicase activity"/>
    <property type="evidence" value="ECO:0007669"/>
    <property type="project" value="UniProtKB-EC"/>
</dbReference>
<gene>
    <name evidence="3" type="primary">rhlE_2</name>
    <name evidence="3" type="ORF">Mal15_17940</name>
</gene>
<dbReference type="PROSITE" id="PS51192">
    <property type="entry name" value="HELICASE_ATP_BIND_1"/>
    <property type="match status" value="1"/>
</dbReference>
<keyword evidence="3" id="KW-0378">Hydrolase</keyword>
<dbReference type="AlphaFoldDB" id="A0A5B9MCL1"/>
<keyword evidence="3" id="KW-0067">ATP-binding</keyword>
<evidence type="ECO:0000259" key="2">
    <source>
        <dbReference type="PROSITE" id="PS51194"/>
    </source>
</evidence>
<dbReference type="GO" id="GO:0003677">
    <property type="term" value="F:DNA binding"/>
    <property type="evidence" value="ECO:0007669"/>
    <property type="project" value="InterPro"/>
</dbReference>
<dbReference type="PANTHER" id="PTHR47396:SF1">
    <property type="entry name" value="ATP-DEPENDENT HELICASE IRC3-RELATED"/>
    <property type="match status" value="1"/>
</dbReference>
<evidence type="ECO:0000313" key="3">
    <source>
        <dbReference type="EMBL" id="QEF97750.1"/>
    </source>
</evidence>
<dbReference type="InterPro" id="IPR050742">
    <property type="entry name" value="Helicase_Restrict-Modif_Enz"/>
</dbReference>
<protein>
    <submittedName>
        <fullName evidence="3">ATP-dependent RNA helicase RhlE</fullName>
        <ecNumber evidence="3">3.6.4.13</ecNumber>
    </submittedName>
</protein>
<name>A0A5B9MCL1_9BACT</name>
<dbReference type="SMART" id="SM00487">
    <property type="entry name" value="DEXDc"/>
    <property type="match status" value="1"/>
</dbReference>
<dbReference type="SMART" id="SM00490">
    <property type="entry name" value="HELICc"/>
    <property type="match status" value="1"/>
</dbReference>
<dbReference type="InterPro" id="IPR001650">
    <property type="entry name" value="Helicase_C-like"/>
</dbReference>
<dbReference type="Pfam" id="PF04851">
    <property type="entry name" value="ResIII"/>
    <property type="match status" value="1"/>
</dbReference>
<dbReference type="InterPro" id="IPR014001">
    <property type="entry name" value="Helicase_ATP-bd"/>
</dbReference>
<feature type="domain" description="Helicase C-terminal" evidence="2">
    <location>
        <begin position="263"/>
        <end position="413"/>
    </location>
</feature>
<evidence type="ECO:0000313" key="4">
    <source>
        <dbReference type="Proteomes" id="UP000321353"/>
    </source>
</evidence>
<dbReference type="Pfam" id="PF00271">
    <property type="entry name" value="Helicase_C"/>
    <property type="match status" value="1"/>
</dbReference>
<dbReference type="EC" id="3.6.4.13" evidence="3"/>
<dbReference type="PROSITE" id="PS51194">
    <property type="entry name" value="HELICASE_CTER"/>
    <property type="match status" value="1"/>
</dbReference>
<keyword evidence="3" id="KW-0547">Nucleotide-binding</keyword>
<dbReference type="SUPFAM" id="SSF52540">
    <property type="entry name" value="P-loop containing nucleoside triphosphate hydrolases"/>
    <property type="match status" value="1"/>
</dbReference>
<reference evidence="3 4" key="1">
    <citation type="submission" date="2019-02" db="EMBL/GenBank/DDBJ databases">
        <title>Planctomycetal bacteria perform biofilm scaping via a novel small molecule.</title>
        <authorList>
            <person name="Jeske O."/>
            <person name="Boedeker C."/>
            <person name="Wiegand S."/>
            <person name="Breitling P."/>
            <person name="Kallscheuer N."/>
            <person name="Jogler M."/>
            <person name="Rohde M."/>
            <person name="Petersen J."/>
            <person name="Medema M.H."/>
            <person name="Surup F."/>
            <person name="Jogler C."/>
        </authorList>
    </citation>
    <scope>NUCLEOTIDE SEQUENCE [LARGE SCALE GENOMIC DNA]</scope>
    <source>
        <strain evidence="3 4">Mal15</strain>
    </source>
</reference>
<dbReference type="Proteomes" id="UP000321353">
    <property type="component" value="Chromosome"/>
</dbReference>
<accession>A0A5B9MCL1</accession>
<feature type="domain" description="Helicase ATP-binding" evidence="1">
    <location>
        <begin position="57"/>
        <end position="222"/>
    </location>
</feature>
<dbReference type="Gene3D" id="3.40.50.300">
    <property type="entry name" value="P-loop containing nucleotide triphosphate hydrolases"/>
    <property type="match status" value="2"/>
</dbReference>
<dbReference type="InterPro" id="IPR006935">
    <property type="entry name" value="Helicase/UvrB_N"/>
</dbReference>
<dbReference type="Pfam" id="PF12224">
    <property type="entry name" value="Amidoligase_2"/>
    <property type="match status" value="1"/>
</dbReference>
<keyword evidence="3" id="KW-0347">Helicase</keyword>
<evidence type="ECO:0000259" key="1">
    <source>
        <dbReference type="PROSITE" id="PS51192"/>
    </source>
</evidence>
<proteinExistence type="predicted"/>
<dbReference type="GO" id="GO:0005829">
    <property type="term" value="C:cytosol"/>
    <property type="evidence" value="ECO:0007669"/>
    <property type="project" value="TreeGrafter"/>
</dbReference>
<dbReference type="GO" id="GO:0016787">
    <property type="term" value="F:hydrolase activity"/>
    <property type="evidence" value="ECO:0007669"/>
    <property type="project" value="UniProtKB-KW"/>
</dbReference>
<organism evidence="3 4">
    <name type="scientific">Stieleria maiorica</name>
    <dbReference type="NCBI Taxonomy" id="2795974"/>
    <lineage>
        <taxon>Bacteria</taxon>
        <taxon>Pseudomonadati</taxon>
        <taxon>Planctomycetota</taxon>
        <taxon>Planctomycetia</taxon>
        <taxon>Pirellulales</taxon>
        <taxon>Pirellulaceae</taxon>
        <taxon>Stieleria</taxon>
    </lineage>
</organism>
<dbReference type="EMBL" id="CP036264">
    <property type="protein sequence ID" value="QEF97750.1"/>
    <property type="molecule type" value="Genomic_DNA"/>
</dbReference>
<dbReference type="CDD" id="cd18799">
    <property type="entry name" value="SF2_C_EcoAI-like"/>
    <property type="match status" value="1"/>
</dbReference>
<dbReference type="GO" id="GO:0005524">
    <property type="term" value="F:ATP binding"/>
    <property type="evidence" value="ECO:0007669"/>
    <property type="project" value="InterPro"/>
</dbReference>
<dbReference type="PANTHER" id="PTHR47396">
    <property type="entry name" value="TYPE I RESTRICTION ENZYME ECOKI R PROTEIN"/>
    <property type="match status" value="1"/>
</dbReference>
<sequence>MTLTTIDAPVPGLGSSDLFSRSQPRSVLMPSTPTDGQWASSTLRPYQIEAIKQTERALRSDPGRVQVVSLPTGSGKTLVALHIACRHLRRHPTGKVLWLANRWELVAQASCGLINTDMIASSNIGRVGKGLPQFRETLDARFVFSTVQTWCSRSAGGHVFPLPGRDPLLVVVDECHWAAKARLGKELLSQFLGKASVLGLSATPSLDTTTHRIAYAKSFADLCPEYLAVPTVQAVATGETWNPIFSGDCIRSDALADLGNREDRNEKIVSTFLRGYGAGKFARTVIFACDVEHANKLAQQLSRRGVACRAVHSSQVAERNNKAIADFRNGQLNVLVTVEMLTEGFDVPEIDTIFLARPTSSLTLLAQMVGRGARKTEKKDKFRIIEFTDSVKQMGSRLFHAEDYVNTKPTRASYRSTGRAIRHAEPEDTPKFEDLVLDGVVGIPFTKDQTFGVEIELSARGSYEPDIDHTWARTAQEIIRCIQRVAVLPVCDRPLDYHQSSDTTQWRVTYDASCGWEIVSPILVNAEGFAELARVSEAVTDLVERSPNLRVNAQTGLHITLATRLNTPERRHGFAARLTRLEAGLFTLVAPSRLFQWLGNRTYSKRSRNEYCKPLRELTLQTFNQCVRQWSFPRYHSINLRRMNANVQLLEVRMHQGTTEYQKIIPWISLWMQIFNHSRYAWEGHPEFGKVYPGGNRSIGRETASKEDIFRLLQLEGIVLPVALKRMLWERREQLRSSWMHAVPRRVQVWTDAGWYDAEYQPA</sequence>